<evidence type="ECO:0008006" key="2">
    <source>
        <dbReference type="Google" id="ProtNLM"/>
    </source>
</evidence>
<proteinExistence type="predicted"/>
<name>X1KT64_9ZZZZ</name>
<gene>
    <name evidence="1" type="ORF">S06H3_23749</name>
</gene>
<comment type="caution">
    <text evidence="1">The sequence shown here is derived from an EMBL/GenBank/DDBJ whole genome shotgun (WGS) entry which is preliminary data.</text>
</comment>
<dbReference type="InterPro" id="IPR011990">
    <property type="entry name" value="TPR-like_helical_dom_sf"/>
</dbReference>
<reference evidence="1" key="1">
    <citation type="journal article" date="2014" name="Front. Microbiol.">
        <title>High frequency of phylogenetically diverse reductive dehalogenase-homologous genes in deep subseafloor sedimentary metagenomes.</title>
        <authorList>
            <person name="Kawai M."/>
            <person name="Futagami T."/>
            <person name="Toyoda A."/>
            <person name="Takaki Y."/>
            <person name="Nishi S."/>
            <person name="Hori S."/>
            <person name="Arai W."/>
            <person name="Tsubouchi T."/>
            <person name="Morono Y."/>
            <person name="Uchiyama I."/>
            <person name="Ito T."/>
            <person name="Fujiyama A."/>
            <person name="Inagaki F."/>
            <person name="Takami H."/>
        </authorList>
    </citation>
    <scope>NUCLEOTIDE SEQUENCE</scope>
    <source>
        <strain evidence="1">Expedition CK06-06</strain>
    </source>
</reference>
<sequence>MYFQLVEGEGPISLSTVAKNIGFLIKNVPFASKKAEAHFKKAIEVAKEIGAKGVLGQAYLDLGLLHRAKGRTDQARNYRLGTETLNF</sequence>
<dbReference type="Gene3D" id="1.25.40.10">
    <property type="entry name" value="Tetratricopeptide repeat domain"/>
    <property type="match status" value="1"/>
</dbReference>
<evidence type="ECO:0000313" key="1">
    <source>
        <dbReference type="EMBL" id="GAI10282.1"/>
    </source>
</evidence>
<dbReference type="EMBL" id="BARV01012985">
    <property type="protein sequence ID" value="GAI10282.1"/>
    <property type="molecule type" value="Genomic_DNA"/>
</dbReference>
<dbReference type="AlphaFoldDB" id="X1KT64"/>
<protein>
    <recommendedName>
        <fullName evidence="2">MalT-like TPR region domain-containing protein</fullName>
    </recommendedName>
</protein>
<organism evidence="1">
    <name type="scientific">marine sediment metagenome</name>
    <dbReference type="NCBI Taxonomy" id="412755"/>
    <lineage>
        <taxon>unclassified sequences</taxon>
        <taxon>metagenomes</taxon>
        <taxon>ecological metagenomes</taxon>
    </lineage>
</organism>
<dbReference type="SUPFAM" id="SSF48452">
    <property type="entry name" value="TPR-like"/>
    <property type="match status" value="1"/>
</dbReference>
<accession>X1KT64</accession>